<dbReference type="EMBL" id="MU005764">
    <property type="protein sequence ID" value="KAF2714686.1"/>
    <property type="molecule type" value="Genomic_DNA"/>
</dbReference>
<evidence type="ECO:0000256" key="4">
    <source>
        <dbReference type="ARBA" id="ARBA00022980"/>
    </source>
</evidence>
<keyword evidence="6" id="KW-0687">Ribonucleoprotein</keyword>
<dbReference type="OrthoDB" id="414075at2759"/>
<evidence type="ECO:0000256" key="2">
    <source>
        <dbReference type="ARBA" id="ARBA00009070"/>
    </source>
</evidence>
<sequence>MSGQQTSRRLAVRASQYICRPCRDTISRNTYSTAATALQPDDQPLQHIYPVASATPRTSYVVNTGVVLSRPPQITRDLHPFESAYFLYQRRLNERLALPFTRYFYIKKNTPADIEWKRKLRQRLTPARDIGRYKGYGDEAWNDEALIGASESQVQWQVERLLDDAEKTGKEGEGEGQGEKKDGEEKEEGGEGEKKAVAPTTIGGKIIEHEAFERPMSRVTEADLKGDLKSLNRQLQRTLYLVVKDKSGQWMFPQDKMTKESLHVAAERIIVQSGGINMNTWVVGKVPIGHHQVDIPEESLKASPNPNELGYKTFFMKARIMAGQADLKENKLGLEDFKWLTREEIEKAVTFDYWRSVRNMLGDR</sequence>
<dbReference type="AlphaFoldDB" id="A0A6G1KP61"/>
<dbReference type="GO" id="GO:0005743">
    <property type="term" value="C:mitochondrial inner membrane"/>
    <property type="evidence" value="ECO:0007669"/>
    <property type="project" value="UniProtKB-ARBA"/>
</dbReference>
<evidence type="ECO:0000259" key="9">
    <source>
        <dbReference type="Pfam" id="PF11788"/>
    </source>
</evidence>
<dbReference type="InterPro" id="IPR021757">
    <property type="entry name" value="Ribosomal_mL46_N"/>
</dbReference>
<dbReference type="GO" id="GO:0003735">
    <property type="term" value="F:structural constituent of ribosome"/>
    <property type="evidence" value="ECO:0007669"/>
    <property type="project" value="InterPro"/>
</dbReference>
<protein>
    <recommendedName>
        <fullName evidence="7">Large ribosomal subunit protein mL46</fullName>
    </recommendedName>
</protein>
<gene>
    <name evidence="10" type="ORF">K504DRAFT_395271</name>
</gene>
<keyword evidence="3" id="KW-0809">Transit peptide</keyword>
<keyword evidence="5" id="KW-0496">Mitochondrion</keyword>
<evidence type="ECO:0000256" key="5">
    <source>
        <dbReference type="ARBA" id="ARBA00023128"/>
    </source>
</evidence>
<proteinExistence type="inferred from homology"/>
<feature type="compositionally biased region" description="Basic and acidic residues" evidence="8">
    <location>
        <begin position="166"/>
        <end position="196"/>
    </location>
</feature>
<organism evidence="10 11">
    <name type="scientific">Pleomassaria siparia CBS 279.74</name>
    <dbReference type="NCBI Taxonomy" id="1314801"/>
    <lineage>
        <taxon>Eukaryota</taxon>
        <taxon>Fungi</taxon>
        <taxon>Dikarya</taxon>
        <taxon>Ascomycota</taxon>
        <taxon>Pezizomycotina</taxon>
        <taxon>Dothideomycetes</taxon>
        <taxon>Pleosporomycetidae</taxon>
        <taxon>Pleosporales</taxon>
        <taxon>Pleomassariaceae</taxon>
        <taxon>Pleomassaria</taxon>
    </lineage>
</organism>
<evidence type="ECO:0000313" key="11">
    <source>
        <dbReference type="Proteomes" id="UP000799428"/>
    </source>
</evidence>
<dbReference type="InterPro" id="IPR040008">
    <property type="entry name" value="Ribosomal_mL46"/>
</dbReference>
<feature type="domain" description="Large ribosomal subunit protein mL46 N-terminal" evidence="9">
    <location>
        <begin position="62"/>
        <end position="223"/>
    </location>
</feature>
<comment type="subcellular location">
    <subcellularLocation>
        <location evidence="1">Mitochondrion</location>
    </subcellularLocation>
</comment>
<keyword evidence="4" id="KW-0689">Ribosomal protein</keyword>
<evidence type="ECO:0000256" key="1">
    <source>
        <dbReference type="ARBA" id="ARBA00004173"/>
    </source>
</evidence>
<feature type="region of interest" description="Disordered" evidence="8">
    <location>
        <begin position="166"/>
        <end position="197"/>
    </location>
</feature>
<comment type="similarity">
    <text evidence="2">Belongs to the mitochondrion-specific ribosomal protein mL46 family.</text>
</comment>
<dbReference type="PANTHER" id="PTHR13124:SF12">
    <property type="entry name" value="LARGE RIBOSOMAL SUBUNIT PROTEIN ML46"/>
    <property type="match status" value="1"/>
</dbReference>
<name>A0A6G1KP61_9PLEO</name>
<dbReference type="Proteomes" id="UP000799428">
    <property type="component" value="Unassembled WGS sequence"/>
</dbReference>
<keyword evidence="11" id="KW-1185">Reference proteome</keyword>
<dbReference type="FunFam" id="3.90.79.10:FF:000018">
    <property type="entry name" value="39S ribosomal protein L46, mitochondrial"/>
    <property type="match status" value="1"/>
</dbReference>
<dbReference type="GO" id="GO:0005762">
    <property type="term" value="C:mitochondrial large ribosomal subunit"/>
    <property type="evidence" value="ECO:0007669"/>
    <property type="project" value="TreeGrafter"/>
</dbReference>
<dbReference type="PANTHER" id="PTHR13124">
    <property type="entry name" value="39S RIBOSOMAL PROTEIN L46, MITOCHONDRIAL PRECURSOR-RELATED"/>
    <property type="match status" value="1"/>
</dbReference>
<dbReference type="Pfam" id="PF11788">
    <property type="entry name" value="MRP-L46"/>
    <property type="match status" value="1"/>
</dbReference>
<evidence type="ECO:0000256" key="7">
    <source>
        <dbReference type="ARBA" id="ARBA00035190"/>
    </source>
</evidence>
<evidence type="ECO:0000256" key="8">
    <source>
        <dbReference type="SAM" id="MobiDB-lite"/>
    </source>
</evidence>
<reference evidence="10" key="1">
    <citation type="journal article" date="2020" name="Stud. Mycol.">
        <title>101 Dothideomycetes genomes: a test case for predicting lifestyles and emergence of pathogens.</title>
        <authorList>
            <person name="Haridas S."/>
            <person name="Albert R."/>
            <person name="Binder M."/>
            <person name="Bloem J."/>
            <person name="Labutti K."/>
            <person name="Salamov A."/>
            <person name="Andreopoulos B."/>
            <person name="Baker S."/>
            <person name="Barry K."/>
            <person name="Bills G."/>
            <person name="Bluhm B."/>
            <person name="Cannon C."/>
            <person name="Castanera R."/>
            <person name="Culley D."/>
            <person name="Daum C."/>
            <person name="Ezra D."/>
            <person name="Gonzalez J."/>
            <person name="Henrissat B."/>
            <person name="Kuo A."/>
            <person name="Liang C."/>
            <person name="Lipzen A."/>
            <person name="Lutzoni F."/>
            <person name="Magnuson J."/>
            <person name="Mondo S."/>
            <person name="Nolan M."/>
            <person name="Ohm R."/>
            <person name="Pangilinan J."/>
            <person name="Park H.-J."/>
            <person name="Ramirez L."/>
            <person name="Alfaro M."/>
            <person name="Sun H."/>
            <person name="Tritt A."/>
            <person name="Yoshinaga Y."/>
            <person name="Zwiers L.-H."/>
            <person name="Turgeon B."/>
            <person name="Goodwin S."/>
            <person name="Spatafora J."/>
            <person name="Crous P."/>
            <person name="Grigoriev I."/>
        </authorList>
    </citation>
    <scope>NUCLEOTIDE SEQUENCE</scope>
    <source>
        <strain evidence="10">CBS 279.74</strain>
    </source>
</reference>
<dbReference type="CDD" id="cd04661">
    <property type="entry name" value="NUDIX_MRP_L46"/>
    <property type="match status" value="1"/>
</dbReference>
<evidence type="ECO:0000256" key="6">
    <source>
        <dbReference type="ARBA" id="ARBA00023274"/>
    </source>
</evidence>
<dbReference type="Gene3D" id="3.90.79.10">
    <property type="entry name" value="Nucleoside Triphosphate Pyrophosphohydrolase"/>
    <property type="match status" value="1"/>
</dbReference>
<dbReference type="InterPro" id="IPR033650">
    <property type="entry name" value="Ribosomal_mL46_NUDIX"/>
</dbReference>
<accession>A0A6G1KP61</accession>
<evidence type="ECO:0000256" key="3">
    <source>
        <dbReference type="ARBA" id="ARBA00022946"/>
    </source>
</evidence>
<evidence type="ECO:0000313" key="10">
    <source>
        <dbReference type="EMBL" id="KAF2714686.1"/>
    </source>
</evidence>